<evidence type="ECO:0000256" key="3">
    <source>
        <dbReference type="ARBA" id="ARBA00022452"/>
    </source>
</evidence>
<dbReference type="InterPro" id="IPR037066">
    <property type="entry name" value="Plug_dom_sf"/>
</dbReference>
<feature type="chain" id="PRO_5018013268" evidence="10">
    <location>
        <begin position="26"/>
        <end position="984"/>
    </location>
</feature>
<dbReference type="InterPro" id="IPR039426">
    <property type="entry name" value="TonB-dep_rcpt-like"/>
</dbReference>
<name>A0A3N4Q2N3_9BACT</name>
<dbReference type="Pfam" id="PF13715">
    <property type="entry name" value="CarbopepD_reg_2"/>
    <property type="match status" value="1"/>
</dbReference>
<dbReference type="SUPFAM" id="SSF49464">
    <property type="entry name" value="Carboxypeptidase regulatory domain-like"/>
    <property type="match status" value="1"/>
</dbReference>
<evidence type="ECO:0000259" key="11">
    <source>
        <dbReference type="Pfam" id="PF00593"/>
    </source>
</evidence>
<evidence type="ECO:0000259" key="12">
    <source>
        <dbReference type="Pfam" id="PF07715"/>
    </source>
</evidence>
<reference evidence="13 14" key="1">
    <citation type="submission" date="2018-11" db="EMBL/GenBank/DDBJ databases">
        <title>Chitinophaga lutea sp.nov., isolate from arsenic contaminated soil.</title>
        <authorList>
            <person name="Zong Y."/>
        </authorList>
    </citation>
    <scope>NUCLEOTIDE SEQUENCE [LARGE SCALE GENOMIC DNA]</scope>
    <source>
        <strain evidence="13 14">ZY74</strain>
    </source>
</reference>
<proteinExistence type="inferred from homology"/>
<comment type="subcellular location">
    <subcellularLocation>
        <location evidence="1 8">Cell outer membrane</location>
        <topology evidence="1 8">Multi-pass membrane protein</topology>
    </subcellularLocation>
</comment>
<dbReference type="NCBIfam" id="TIGR04056">
    <property type="entry name" value="OMP_RagA_SusC"/>
    <property type="match status" value="1"/>
</dbReference>
<dbReference type="InterPro" id="IPR012910">
    <property type="entry name" value="Plug_dom"/>
</dbReference>
<dbReference type="InterPro" id="IPR008969">
    <property type="entry name" value="CarboxyPept-like_regulatory"/>
</dbReference>
<dbReference type="AlphaFoldDB" id="A0A3N4Q2N3"/>
<feature type="signal peptide" evidence="10">
    <location>
        <begin position="1"/>
        <end position="25"/>
    </location>
</feature>
<evidence type="ECO:0000313" key="13">
    <source>
        <dbReference type="EMBL" id="RPE13459.1"/>
    </source>
</evidence>
<dbReference type="SUPFAM" id="SSF56935">
    <property type="entry name" value="Porins"/>
    <property type="match status" value="1"/>
</dbReference>
<dbReference type="InterPro" id="IPR023997">
    <property type="entry name" value="TonB-dep_OMP_SusC/RagA_CS"/>
</dbReference>
<dbReference type="Gene3D" id="2.60.40.1120">
    <property type="entry name" value="Carboxypeptidase-like, regulatory domain"/>
    <property type="match status" value="1"/>
</dbReference>
<evidence type="ECO:0000313" key="14">
    <source>
        <dbReference type="Proteomes" id="UP000278351"/>
    </source>
</evidence>
<dbReference type="PROSITE" id="PS52016">
    <property type="entry name" value="TONB_DEPENDENT_REC_3"/>
    <property type="match status" value="1"/>
</dbReference>
<keyword evidence="4 8" id="KW-0812">Transmembrane</keyword>
<keyword evidence="7 8" id="KW-0998">Cell outer membrane</keyword>
<organism evidence="13 14">
    <name type="scientific">Chitinophaga lutea</name>
    <dbReference type="NCBI Taxonomy" id="2488634"/>
    <lineage>
        <taxon>Bacteria</taxon>
        <taxon>Pseudomonadati</taxon>
        <taxon>Bacteroidota</taxon>
        <taxon>Chitinophagia</taxon>
        <taxon>Chitinophagales</taxon>
        <taxon>Chitinophagaceae</taxon>
        <taxon>Chitinophaga</taxon>
    </lineage>
</organism>
<evidence type="ECO:0000256" key="1">
    <source>
        <dbReference type="ARBA" id="ARBA00004571"/>
    </source>
</evidence>
<feature type="domain" description="TonB-dependent receptor-like beta-barrel" evidence="11">
    <location>
        <begin position="462"/>
        <end position="764"/>
    </location>
</feature>
<dbReference type="RefSeq" id="WP_123845973.1">
    <property type="nucleotide sequence ID" value="NZ_RPDH01000001.1"/>
</dbReference>
<keyword evidence="6 8" id="KW-0472">Membrane</keyword>
<dbReference type="Gene3D" id="2.40.170.20">
    <property type="entry name" value="TonB-dependent receptor, beta-barrel domain"/>
    <property type="match status" value="1"/>
</dbReference>
<dbReference type="InterPro" id="IPR036942">
    <property type="entry name" value="Beta-barrel_TonB_sf"/>
</dbReference>
<keyword evidence="10" id="KW-0732">Signal</keyword>
<dbReference type="Gene3D" id="2.170.130.10">
    <property type="entry name" value="TonB-dependent receptor, plug domain"/>
    <property type="match status" value="1"/>
</dbReference>
<dbReference type="OrthoDB" id="9768177at2"/>
<keyword evidence="5 9" id="KW-0798">TonB box</keyword>
<evidence type="ECO:0000256" key="7">
    <source>
        <dbReference type="ARBA" id="ARBA00023237"/>
    </source>
</evidence>
<evidence type="ECO:0000256" key="9">
    <source>
        <dbReference type="RuleBase" id="RU003357"/>
    </source>
</evidence>
<evidence type="ECO:0000256" key="8">
    <source>
        <dbReference type="PROSITE-ProRule" id="PRU01360"/>
    </source>
</evidence>
<keyword evidence="3 8" id="KW-1134">Transmembrane beta strand</keyword>
<keyword evidence="14" id="KW-1185">Reference proteome</keyword>
<comment type="caution">
    <text evidence="13">The sequence shown here is derived from an EMBL/GenBank/DDBJ whole genome shotgun (WGS) entry which is preliminary data.</text>
</comment>
<dbReference type="EMBL" id="RPDH01000001">
    <property type="protein sequence ID" value="RPE13459.1"/>
    <property type="molecule type" value="Genomic_DNA"/>
</dbReference>
<dbReference type="InterPro" id="IPR000531">
    <property type="entry name" value="Beta-barrel_TonB"/>
</dbReference>
<evidence type="ECO:0000256" key="4">
    <source>
        <dbReference type="ARBA" id="ARBA00022692"/>
    </source>
</evidence>
<dbReference type="NCBIfam" id="TIGR04057">
    <property type="entry name" value="SusC_RagA_signa"/>
    <property type="match status" value="1"/>
</dbReference>
<evidence type="ECO:0000256" key="10">
    <source>
        <dbReference type="SAM" id="SignalP"/>
    </source>
</evidence>
<feature type="domain" description="TonB-dependent receptor plug" evidence="12">
    <location>
        <begin position="119"/>
        <end position="245"/>
    </location>
</feature>
<dbReference type="Proteomes" id="UP000278351">
    <property type="component" value="Unassembled WGS sequence"/>
</dbReference>
<evidence type="ECO:0000256" key="2">
    <source>
        <dbReference type="ARBA" id="ARBA00022448"/>
    </source>
</evidence>
<comment type="similarity">
    <text evidence="8 9">Belongs to the TonB-dependent receptor family.</text>
</comment>
<protein>
    <submittedName>
        <fullName evidence="13">SusC/RagA family TonB-linked outer membrane protein</fullName>
    </submittedName>
</protein>
<accession>A0A3N4Q2N3</accession>
<sequence length="984" mass="105934">MTKMRLIKALLFCPLLFLLASTVLAQTKSVTGKITDEKGGPIPGATISIKGTSSGTVTDADGAFKLNVPTGATVLVVSSIGYAQQEINIASTSTVSVSLVPENTTLTDVVVVGYGIARKKDLTGSVASLKAKDFNRGITNAPDQLIQGKVAGLMVVNNNGAPGAAATVRIRGNSSVRSGNQPLYVIDGVPLDGRVARPNINANNLGQMPDANPLNFVNAADIASMEVLKDASATAIYGSRGANGVIIISTKKGQTGPAKLDFGYSVGASSIMKQLKVLNAAEYRAALKQYNAAGGDDGGDSDGMKEILRTGITQNYSLAISGGNENGRYRASFGLMDQQGIVRKSGMKKYTGNLSGQFKFLESKRLGVDFNVMAAQTVEQLAPITNNAGFTGSLIAQALQWNPTTPIRNADGSFHLLAKNSPVNPLAMSEAWDDKSSISYILGNISPYFKITDDLEYRFLFSINRQTGIRKAQIKSFINLEGVQDLGQAYYGNAELTTKLFTHTLSYNKQLTSAFNLNAVVGYEYQDFNFQGMDLGALGFSTDALPYTSILQNASQANTFMSSYVNPKSELQSVFGRVTANLHDRYLLTATLRADGSSKFGSNNKYGYFPSFAAKWNINNEAFMKGNTLFQQLALRVGWGITGNQEFPAGAAQEQYALGASGSASLANVANPDLKWEKSSQLNAGVDFSMLDNRISGNVDYFHKKTSDLLFNFPTILPAPASSYWINLPGEVINKGVELALKGEIIRGRKFTWMLGVNATFIKNELQNYTGPNVLTGAISGQGVSDASVQRFANGHPLNVFYVRRFQGFDKDGQGIYENGGNTMYYAGDPNPKQMLGLTTELGFKKWWLTINMNGAFGHYVYNNTANTVLPITNLGSRNLAKAIIGNGESPSNPITTSDRYLEKANFMKMSNVSLNYSLGNIGQVFKNVNLSLTGQNLFVITKYSGFDPEVNTDKSINGVTSFGIEYAPYPTARNIILGLTLSL</sequence>
<gene>
    <name evidence="13" type="ORF">EGT74_08045</name>
</gene>
<dbReference type="GO" id="GO:0009279">
    <property type="term" value="C:cell outer membrane"/>
    <property type="evidence" value="ECO:0007669"/>
    <property type="project" value="UniProtKB-SubCell"/>
</dbReference>
<dbReference type="Pfam" id="PF07715">
    <property type="entry name" value="Plug"/>
    <property type="match status" value="1"/>
</dbReference>
<keyword evidence="2 8" id="KW-0813">Transport</keyword>
<evidence type="ECO:0000256" key="5">
    <source>
        <dbReference type="ARBA" id="ARBA00023077"/>
    </source>
</evidence>
<dbReference type="InterPro" id="IPR023996">
    <property type="entry name" value="TonB-dep_OMP_SusC/RagA"/>
</dbReference>
<evidence type="ECO:0000256" key="6">
    <source>
        <dbReference type="ARBA" id="ARBA00023136"/>
    </source>
</evidence>
<dbReference type="Pfam" id="PF00593">
    <property type="entry name" value="TonB_dep_Rec_b-barrel"/>
    <property type="match status" value="1"/>
</dbReference>